<evidence type="ECO:0000259" key="2">
    <source>
        <dbReference type="Pfam" id="PF13403"/>
    </source>
</evidence>
<feature type="compositionally biased region" description="Low complexity" evidence="1">
    <location>
        <begin position="87"/>
        <end position="102"/>
    </location>
</feature>
<organism evidence="3 4">
    <name type="scientific">Rhodalgimonas zhirmunskyi</name>
    <dbReference type="NCBI Taxonomy" id="2964767"/>
    <lineage>
        <taxon>Bacteria</taxon>
        <taxon>Pseudomonadati</taxon>
        <taxon>Pseudomonadota</taxon>
        <taxon>Alphaproteobacteria</taxon>
        <taxon>Rhodobacterales</taxon>
        <taxon>Roseobacteraceae</taxon>
        <taxon>Rhodalgimonas</taxon>
    </lineage>
</organism>
<gene>
    <name evidence="3" type="ORF">NOI20_17190</name>
</gene>
<name>A0AAJ1X634_9RHOB</name>
<dbReference type="InterPro" id="IPR036844">
    <property type="entry name" value="Hint_dom_sf"/>
</dbReference>
<reference evidence="3" key="2">
    <citation type="submission" date="2023-04" db="EMBL/GenBank/DDBJ databases">
        <title>'Rhodoalgimonas zhirmunskyi' gen. nov., isolated from a red alga.</title>
        <authorList>
            <person name="Nedashkovskaya O.I."/>
            <person name="Otstavnykh N.Y."/>
            <person name="Bystritskaya E.P."/>
            <person name="Balabanova L.A."/>
            <person name="Isaeva M.P."/>
        </authorList>
    </citation>
    <scope>NUCLEOTIDE SEQUENCE</scope>
    <source>
        <strain evidence="3">10Alg 79</strain>
    </source>
</reference>
<keyword evidence="4" id="KW-1185">Reference proteome</keyword>
<dbReference type="SUPFAM" id="SSF51294">
    <property type="entry name" value="Hedgehog/intein (Hint) domain"/>
    <property type="match status" value="1"/>
</dbReference>
<sequence>MVAAQELPIDTSASAIEMAQTIFGDGVTVVSASYTGDSRSSGIYSDGDSVSPGATPGDTGIILSTGQATSFTNEAGTQPWWQGGGATESNQSTNTTSSSNGINNNSDFNAAAGARTYDAAWIDVDFIPDNDMMTMQFVFSSDEFPEYANSQYQDFVGVWVNGQPVEMSVGAANPGNLVGGINQNLYVDNTSDQYNTEMDGFTVTMTLTFPVTAGATNSIRIGIADVADSSYDSNLLIAGNSVQTTLIAADDSVHLPAGDTKTIDVLANDFSSTGATLTITHINGQAVVAGDVVTLATGQTVQLNADGTMTLVSDGDDEYFNFTYTIDDGVNQDTGFVLVDSIPCFVAGTMIETAQGPRPIETLAPGDRIATQDNGFQPLRWIGRRKVRAEGNFAPIRIAANTFGRHAEVRLSPLHRVLVRDALAELLFGESEVLIAARDLVNDHSVRPDPGGHVEYVHLLFDQHQVVFTEGLASESFLPGPQMNNSFEEETVAEICALFPELEPETGVGYGPSARLSLKRYEAELLTRAQDRSTTDRKTRAA</sequence>
<feature type="region of interest" description="Disordered" evidence="1">
    <location>
        <begin position="78"/>
        <end position="102"/>
    </location>
</feature>
<dbReference type="Pfam" id="PF13403">
    <property type="entry name" value="Hint_2"/>
    <property type="match status" value="1"/>
</dbReference>
<dbReference type="Gene3D" id="2.170.16.10">
    <property type="entry name" value="Hedgehog/Intein (Hint) domain"/>
    <property type="match status" value="1"/>
</dbReference>
<feature type="domain" description="Hedgehog/Intein (Hint)" evidence="2">
    <location>
        <begin position="343"/>
        <end position="480"/>
    </location>
</feature>
<comment type="caution">
    <text evidence="3">The sequence shown here is derived from an EMBL/GenBank/DDBJ whole genome shotgun (WGS) entry which is preliminary data.</text>
</comment>
<accession>A0AAJ1X634</accession>
<reference evidence="3" key="1">
    <citation type="submission" date="2022-07" db="EMBL/GenBank/DDBJ databases">
        <authorList>
            <person name="Otstavnykh N."/>
            <person name="Isaeva M."/>
            <person name="Bystritskaya E."/>
        </authorList>
    </citation>
    <scope>NUCLEOTIDE SEQUENCE</scope>
    <source>
        <strain evidence="3">10Alg 79</strain>
    </source>
</reference>
<protein>
    <submittedName>
        <fullName evidence="3">Hint domain-containing protein</fullName>
    </submittedName>
</protein>
<evidence type="ECO:0000313" key="3">
    <source>
        <dbReference type="EMBL" id="MDQ2095858.1"/>
    </source>
</evidence>
<dbReference type="AlphaFoldDB" id="A0AAJ1X634"/>
<evidence type="ECO:0000313" key="4">
    <source>
        <dbReference type="Proteomes" id="UP001227162"/>
    </source>
</evidence>
<dbReference type="Proteomes" id="UP001227162">
    <property type="component" value="Unassembled WGS sequence"/>
</dbReference>
<dbReference type="EMBL" id="JANFFA010000006">
    <property type="protein sequence ID" value="MDQ2095858.1"/>
    <property type="molecule type" value="Genomic_DNA"/>
</dbReference>
<dbReference type="RefSeq" id="WP_317627477.1">
    <property type="nucleotide sequence ID" value="NZ_JANFFA010000006.1"/>
</dbReference>
<proteinExistence type="predicted"/>
<dbReference type="NCBIfam" id="NF038133">
    <property type="entry name" value="choice_anch_L"/>
    <property type="match status" value="1"/>
</dbReference>
<dbReference type="Pfam" id="PF17963">
    <property type="entry name" value="Big_9"/>
    <property type="match status" value="1"/>
</dbReference>
<evidence type="ECO:0000256" key="1">
    <source>
        <dbReference type="SAM" id="MobiDB-lite"/>
    </source>
</evidence>
<dbReference type="InterPro" id="IPR028992">
    <property type="entry name" value="Hedgehog/Intein_dom"/>
</dbReference>
<dbReference type="InterPro" id="IPR049804">
    <property type="entry name" value="Choice_anch_L"/>
</dbReference>